<sequence>MSEGAVRRSSRPVARQTRIGLSLLGSWRPSWAWLRGVVRSFLTSFVALTVSLQLLPGTQVTEGAYSVANLALFVLGIGALLRPLITRLTVITGVVGLLFFGLLAQAVVLGLALSAVPTVEPFSLGEVVLASWAAAVAAAVFNWLVDTSSDQVFLGQVLGRAVRATPQAGADGPGLLVVQLDGVSEPLLRQAITSGAVPTVSRWVRQGSHRLRRWHTGIPATTPAGQAVLLHGNDTAVPGFRWYDKERGRLLAASRPADAAEIEKELSDGHGLLAHGGASVSNLFSGDAPDRVLTVSHAKLPGTDPGSASFASLRFGFLRSVALFVGQVVIEWYQARRQRIRGVVPRIRRGGAFLFLRGLTTVVLRDLNVAVVAEQLTRGAPVVYVDFVDYDEVAHHAGPSRPESLRTLENMDRVLGVLDQLAREVGRRYEIVVVSDHGQAQGSTFLQLTGRTLRDVVADLSATPTTASAPAEPEREPHDEAWVPVQLLLSALTGPARMVVRGVRRLAAGRTEEPAPQTPREAGLVVAVSGSLAHVYCPDEPGRMSRERLDALHPRLVRGLAEQEHVGLVLTRRADGCLVLDAAGGWRAYRGPDRVGGDGDDPLAAHGPEVLGDLLALDGKDHVGDLVAFGRYDPSLGEVVAFEELVGSHGGIGGWQADAFVLHPVGWSALPTGDLSGRQVHAALVGRLEELGLR</sequence>
<dbReference type="RefSeq" id="WP_165236719.1">
    <property type="nucleotide sequence ID" value="NZ_CP049257.1"/>
</dbReference>
<gene>
    <name evidence="2" type="ORF">G5V58_20310</name>
</gene>
<proteinExistence type="predicted"/>
<reference evidence="2 3" key="1">
    <citation type="submission" date="2020-02" db="EMBL/GenBank/DDBJ databases">
        <title>Full genome sequence of Nocardioides sp. R-3366.</title>
        <authorList>
            <person name="Im W.-T."/>
        </authorList>
    </citation>
    <scope>NUCLEOTIDE SEQUENCE [LARGE SCALE GENOMIC DNA]</scope>
    <source>
        <strain evidence="2 3">R-3366</strain>
    </source>
</reference>
<evidence type="ECO:0000256" key="1">
    <source>
        <dbReference type="SAM" id="Phobius"/>
    </source>
</evidence>
<dbReference type="InterPro" id="IPR002591">
    <property type="entry name" value="Phosphodiest/P_Trfase"/>
</dbReference>
<dbReference type="SUPFAM" id="SSF53649">
    <property type="entry name" value="Alkaline phosphatase-like"/>
    <property type="match status" value="1"/>
</dbReference>
<keyword evidence="1" id="KW-0812">Transmembrane</keyword>
<dbReference type="EMBL" id="CP049257">
    <property type="protein sequence ID" value="QIG44808.1"/>
    <property type="molecule type" value="Genomic_DNA"/>
</dbReference>
<keyword evidence="1" id="KW-0472">Membrane</keyword>
<name>A0A6G6WHK4_9ACTN</name>
<dbReference type="Proteomes" id="UP000502996">
    <property type="component" value="Chromosome"/>
</dbReference>
<feature type="transmembrane region" description="Helical" evidence="1">
    <location>
        <begin position="67"/>
        <end position="85"/>
    </location>
</feature>
<dbReference type="Pfam" id="PF01663">
    <property type="entry name" value="Phosphodiest"/>
    <property type="match status" value="1"/>
</dbReference>
<dbReference type="Gene3D" id="3.40.720.10">
    <property type="entry name" value="Alkaline Phosphatase, subunit A"/>
    <property type="match status" value="1"/>
</dbReference>
<accession>A0A6G6WHK4</accession>
<evidence type="ECO:0000313" key="2">
    <source>
        <dbReference type="EMBL" id="QIG44808.1"/>
    </source>
</evidence>
<keyword evidence="3" id="KW-1185">Reference proteome</keyword>
<evidence type="ECO:0000313" key="3">
    <source>
        <dbReference type="Proteomes" id="UP000502996"/>
    </source>
</evidence>
<feature type="transmembrane region" description="Helical" evidence="1">
    <location>
        <begin position="91"/>
        <end position="115"/>
    </location>
</feature>
<keyword evidence="1" id="KW-1133">Transmembrane helix</keyword>
<dbReference type="InterPro" id="IPR017850">
    <property type="entry name" value="Alkaline_phosphatase_core_sf"/>
</dbReference>
<dbReference type="AlphaFoldDB" id="A0A6G6WHK4"/>
<protein>
    <submittedName>
        <fullName evidence="2">Phosphodiesterase</fullName>
    </submittedName>
</protein>
<dbReference type="KEGG" id="nano:G5V58_20310"/>
<feature type="transmembrane region" description="Helical" evidence="1">
    <location>
        <begin position="32"/>
        <end position="55"/>
    </location>
</feature>
<organism evidence="2 3">
    <name type="scientific">Nocardioides anomalus</name>
    <dbReference type="NCBI Taxonomy" id="2712223"/>
    <lineage>
        <taxon>Bacteria</taxon>
        <taxon>Bacillati</taxon>
        <taxon>Actinomycetota</taxon>
        <taxon>Actinomycetes</taxon>
        <taxon>Propionibacteriales</taxon>
        <taxon>Nocardioidaceae</taxon>
        <taxon>Nocardioides</taxon>
    </lineage>
</organism>